<evidence type="ECO:0000259" key="3">
    <source>
        <dbReference type="PROSITE" id="PS51074"/>
    </source>
</evidence>
<evidence type="ECO:0000256" key="1">
    <source>
        <dbReference type="ARBA" id="ARBA00022723"/>
    </source>
</evidence>
<proteinExistence type="predicted"/>
<dbReference type="OMA" id="ANIAQCP"/>
<dbReference type="Gene3D" id="3.10.660.10">
    <property type="entry name" value="DPH Zinc finger"/>
    <property type="match status" value="1"/>
</dbReference>
<keyword evidence="1" id="KW-0479">Metal-binding</keyword>
<dbReference type="PROSITE" id="PS51074">
    <property type="entry name" value="DPH_MB"/>
    <property type="match status" value="1"/>
</dbReference>
<dbReference type="EMBL" id="HE573025">
    <property type="protein sequence ID" value="CCC50182.1"/>
    <property type="molecule type" value="Genomic_DNA"/>
</dbReference>
<dbReference type="VEuPathDB" id="TriTrypDB:TvY486_0900050"/>
<protein>
    <recommendedName>
        <fullName evidence="3">DPH-type MB domain-containing protein</fullName>
    </recommendedName>
</protein>
<keyword evidence="2" id="KW-0408">Iron</keyword>
<dbReference type="SUPFAM" id="SSF144217">
    <property type="entry name" value="CSL zinc finger"/>
    <property type="match status" value="1"/>
</dbReference>
<dbReference type="InterPro" id="IPR007872">
    <property type="entry name" value="DPH_MB_dom"/>
</dbReference>
<dbReference type="GO" id="GO:0046872">
    <property type="term" value="F:metal ion binding"/>
    <property type="evidence" value="ECO:0007669"/>
    <property type="project" value="UniProtKB-KW"/>
</dbReference>
<dbReference type="Pfam" id="PF05207">
    <property type="entry name" value="Zn_ribbon_CSL"/>
    <property type="match status" value="1"/>
</dbReference>
<dbReference type="InterPro" id="IPR036671">
    <property type="entry name" value="DPH_MB_sf"/>
</dbReference>
<feature type="domain" description="DPH-type MB" evidence="3">
    <location>
        <begin position="13"/>
        <end position="75"/>
    </location>
</feature>
<evidence type="ECO:0000256" key="2">
    <source>
        <dbReference type="ARBA" id="ARBA00023004"/>
    </source>
</evidence>
<dbReference type="AlphaFoldDB" id="G0U3U2"/>
<evidence type="ECO:0000313" key="4">
    <source>
        <dbReference type="EMBL" id="CCC50182.1"/>
    </source>
</evidence>
<organism evidence="4">
    <name type="scientific">Trypanosoma vivax (strain Y486)</name>
    <dbReference type="NCBI Taxonomy" id="1055687"/>
    <lineage>
        <taxon>Eukaryota</taxon>
        <taxon>Discoba</taxon>
        <taxon>Euglenozoa</taxon>
        <taxon>Kinetoplastea</taxon>
        <taxon>Metakinetoplastina</taxon>
        <taxon>Trypanosomatida</taxon>
        <taxon>Trypanosomatidae</taxon>
        <taxon>Trypanosoma</taxon>
        <taxon>Duttonella</taxon>
    </lineage>
</organism>
<accession>G0U3U2</accession>
<name>G0U3U2_TRYVY</name>
<gene>
    <name evidence="4" type="ORF">TVY486_0900050</name>
</gene>
<reference evidence="4" key="1">
    <citation type="journal article" date="2012" name="Proc. Natl. Acad. Sci. U.S.A.">
        <title>Antigenic diversity is generated by distinct evolutionary mechanisms in African trypanosome species.</title>
        <authorList>
            <person name="Jackson A.P."/>
            <person name="Berry A."/>
            <person name="Aslett M."/>
            <person name="Allison H.C."/>
            <person name="Burton P."/>
            <person name="Vavrova-Anderson J."/>
            <person name="Brown R."/>
            <person name="Browne H."/>
            <person name="Corton N."/>
            <person name="Hauser H."/>
            <person name="Gamble J."/>
            <person name="Gilderthorp R."/>
            <person name="Marcello L."/>
            <person name="McQuillan J."/>
            <person name="Otto T.D."/>
            <person name="Quail M.A."/>
            <person name="Sanders M.J."/>
            <person name="van Tonder A."/>
            <person name="Ginger M.L."/>
            <person name="Field M.C."/>
            <person name="Barry J.D."/>
            <person name="Hertz-Fowler C."/>
            <person name="Berriman M."/>
        </authorList>
    </citation>
    <scope>NUCLEOTIDE SEQUENCE</scope>
    <source>
        <strain evidence="4">Y486</strain>
    </source>
</reference>
<sequence>MGPFLSKQNENGSSDEMYSSHYEEVSLSEMTIDGDMLRYPCPCGDLFELSLEEFAAGANIAQCPTCSLTLRIICTDAERQALVHKCNAGINAECAAVLS</sequence>